<dbReference type="EMBL" id="CCBQ010000039">
    <property type="protein sequence ID" value="CDO94733.1"/>
    <property type="molecule type" value="Genomic_DNA"/>
</dbReference>
<accession>A0A0A8L9H4</accession>
<evidence type="ECO:0000313" key="5">
    <source>
        <dbReference type="Proteomes" id="UP000031516"/>
    </source>
</evidence>
<feature type="domain" description="Spindle body associated protein C-terminal" evidence="3">
    <location>
        <begin position="825"/>
        <end position="926"/>
    </location>
</feature>
<name>A0A0A8L9H4_9SACH</name>
<comment type="caution">
    <text evidence="4">The sequence shown here is derived from an EMBL/GenBank/DDBJ whole genome shotgun (WGS) entry which is preliminary data.</text>
</comment>
<dbReference type="Pfam" id="PF08457">
    <property type="entry name" value="Sfi1"/>
    <property type="match status" value="1"/>
</dbReference>
<dbReference type="AlphaFoldDB" id="A0A0A8L9H4"/>
<dbReference type="InterPro" id="IPR013665">
    <property type="entry name" value="Sfi1_dom"/>
</dbReference>
<evidence type="ECO:0000313" key="4">
    <source>
        <dbReference type="EMBL" id="CDO94733.1"/>
    </source>
</evidence>
<protein>
    <submittedName>
        <fullName evidence="4">WGS project CCBQ000000000 data, contig 00014</fullName>
    </submittedName>
</protein>
<proteinExistence type="predicted"/>
<feature type="domain" description="Sfi1 spindle body" evidence="2">
    <location>
        <begin position="384"/>
        <end position="805"/>
    </location>
</feature>
<evidence type="ECO:0000256" key="1">
    <source>
        <dbReference type="SAM" id="MobiDB-lite"/>
    </source>
</evidence>
<dbReference type="Proteomes" id="UP000031516">
    <property type="component" value="Unassembled WGS sequence"/>
</dbReference>
<reference evidence="4 5" key="1">
    <citation type="submission" date="2014-03" db="EMBL/GenBank/DDBJ databases">
        <title>The genome of Kluyveromyces dobzhanskii.</title>
        <authorList>
            <person name="Nystedt B."/>
            <person name="Astrom S."/>
        </authorList>
    </citation>
    <scope>NUCLEOTIDE SEQUENCE [LARGE SCALE GENOMIC DNA]</scope>
    <source>
        <strain evidence="4 5">CBS 2104</strain>
    </source>
</reference>
<evidence type="ECO:0000259" key="2">
    <source>
        <dbReference type="Pfam" id="PF08457"/>
    </source>
</evidence>
<sequence>MEAVEDSTVGSSTDALISPDYLHSTGSLVHKNFNELLQKQEFTSNLVQVPQISKDPSYSLNGLLNGIFDNSGEHLHDKNPPEDVARRGNTEYVGASNEFEDVQGKMYGGGAFNPILLRLYNMIQVFLLRHGLTLDFLTIFQRYINLLNEANVDALQDKYLLNLQNELSKGYEFSTILQDIITAFLLKPENVIMKLAYFQFKTEKLLLKRVFSSWQLKYSLSYNLSELEGIWKRYSKKRFLEQWKHTTNVKHGTWIKNANDFYSQRTTARFFDIWITRIDQLDTKSLVADNFFLDNTFANVKKRYERLTQTSTQVGKVCQKLLLARAFKSWKLRVCENHYNPASMHQYLLRKYLISWKRQHMHDVYLRELATFSERNFHLPPFFEKLVTNYQKKEFRQHELIKKSDLFTKQKYFRLIKLANDLVVTESKVRASNTDALQRCILSVWQKRLEERIRSYDLLVERKEKTLEIYFSAWKSKSDKYVTANSHYASHLERQVVKIIQLRSRVGQFNSRMKKAKCSKLFNTWRNKFELNLLAQEFDTLVLNRFYNIIKNKNRSLKDLGHVSARCYENDVSRRHFAFWQNRHKISLLAEQKADAFMKLRFITIIKRSINDARMKTRLSVELTKNNDKKLLENVCDKWKTRAESKRLSNLEILLDKFEDRRVSPMRQKYLLLWVNRLRFYNADCELVAKGNFDIVALRHAMSQWKVRFSTVQLLHAEAAEIHNSMTISNAFDAILKSLYKLHVQDSKLSLYSEEKQVKLLLKWTNKWSVKVMKLKRNEESVAMFRVRWNRANLRAIMGLWKEKASSNTDPSSGNELIGFSPSKDDITFQTPMKSPVSGIGTIPGSERVKRNKMNRIKNRFSRARGAIPSPIKTTRVLDSSVKARLSEPQSSTKETSESNGSDYLLTVNKRLAGKTRSISFNKIPETDLFGFPSPQPSEDPDPDRLKVNLNFFEGDSLTEGDDSPTRRRVRPIQ</sequence>
<gene>
    <name evidence="4" type="ORF">KLDO_g2988</name>
</gene>
<organism evidence="4 5">
    <name type="scientific">Kluyveromyces dobzhanskii CBS 2104</name>
    <dbReference type="NCBI Taxonomy" id="1427455"/>
    <lineage>
        <taxon>Eukaryota</taxon>
        <taxon>Fungi</taxon>
        <taxon>Dikarya</taxon>
        <taxon>Ascomycota</taxon>
        <taxon>Saccharomycotina</taxon>
        <taxon>Saccharomycetes</taxon>
        <taxon>Saccharomycetales</taxon>
        <taxon>Saccharomycetaceae</taxon>
        <taxon>Kluyveromyces</taxon>
    </lineage>
</organism>
<feature type="compositionally biased region" description="Polar residues" evidence="1">
    <location>
        <begin position="888"/>
        <end position="901"/>
    </location>
</feature>
<evidence type="ECO:0000259" key="3">
    <source>
        <dbReference type="Pfam" id="PF10638"/>
    </source>
</evidence>
<feature type="region of interest" description="Disordered" evidence="1">
    <location>
        <begin position="879"/>
        <end position="901"/>
    </location>
</feature>
<dbReference type="Pfam" id="PF10638">
    <property type="entry name" value="Sfi1_C"/>
    <property type="match status" value="1"/>
</dbReference>
<keyword evidence="5" id="KW-1185">Reference proteome</keyword>
<dbReference type="InterPro" id="IPR018907">
    <property type="entry name" value="Spindle_body_associated_C_dom"/>
</dbReference>
<dbReference type="OrthoDB" id="4070448at2759"/>
<feature type="region of interest" description="Disordered" evidence="1">
    <location>
        <begin position="926"/>
        <end position="974"/>
    </location>
</feature>